<proteinExistence type="predicted"/>
<protein>
    <recommendedName>
        <fullName evidence="3">Transposase</fullName>
    </recommendedName>
</protein>
<evidence type="ECO:0008006" key="3">
    <source>
        <dbReference type="Google" id="ProtNLM"/>
    </source>
</evidence>
<gene>
    <name evidence="1" type="ORF">PSAN_51490</name>
</gene>
<dbReference type="EMBL" id="JXDI01000004">
    <property type="protein sequence ID" value="KAF2405928.1"/>
    <property type="molecule type" value="Genomic_DNA"/>
</dbReference>
<comment type="caution">
    <text evidence="1">The sequence shown here is derived from an EMBL/GenBank/DDBJ whole genome shotgun (WGS) entry which is preliminary data.</text>
</comment>
<organism evidence="1 2">
    <name type="scientific">Pseudomonas antarctica</name>
    <dbReference type="NCBI Taxonomy" id="219572"/>
    <lineage>
        <taxon>Bacteria</taxon>
        <taxon>Pseudomonadati</taxon>
        <taxon>Pseudomonadota</taxon>
        <taxon>Gammaproteobacteria</taxon>
        <taxon>Pseudomonadales</taxon>
        <taxon>Pseudomonadaceae</taxon>
        <taxon>Pseudomonas</taxon>
    </lineage>
</organism>
<keyword evidence="2" id="KW-1185">Reference proteome</keyword>
<reference evidence="1 2" key="1">
    <citation type="submission" date="2015-01" db="EMBL/GenBank/DDBJ databases">
        <title>Genome Sequence of Pseudomonas antarctica CMS 35.</title>
        <authorList>
            <person name="Voget S."/>
            <person name="Chow J."/>
            <person name="Daniel R."/>
            <person name="Streit W."/>
        </authorList>
    </citation>
    <scope>NUCLEOTIDE SEQUENCE [LARGE SCALE GENOMIC DNA]</scope>
    <source>
        <strain evidence="1 2">CMS 35</strain>
    </source>
</reference>
<dbReference type="Proteomes" id="UP000748067">
    <property type="component" value="Unassembled WGS sequence"/>
</dbReference>
<name>A0ABQ6ZNF1_9PSED</name>
<accession>A0ABQ6ZNF1</accession>
<evidence type="ECO:0000313" key="2">
    <source>
        <dbReference type="Proteomes" id="UP000748067"/>
    </source>
</evidence>
<evidence type="ECO:0000313" key="1">
    <source>
        <dbReference type="EMBL" id="KAF2405928.1"/>
    </source>
</evidence>
<sequence>MEEVLYEITPMLQFTRLTLSAQDPEYSTCWKASARTAWRDMPERFGP</sequence>